<dbReference type="AlphaFoldDB" id="A0A1X6P9P0"/>
<keyword evidence="2" id="KW-1185">Reference proteome</keyword>
<organism evidence="1 2">
    <name type="scientific">Porphyra umbilicalis</name>
    <name type="common">Purple laver</name>
    <name type="synonym">Red alga</name>
    <dbReference type="NCBI Taxonomy" id="2786"/>
    <lineage>
        <taxon>Eukaryota</taxon>
        <taxon>Rhodophyta</taxon>
        <taxon>Bangiophyceae</taxon>
        <taxon>Bangiales</taxon>
        <taxon>Bangiaceae</taxon>
        <taxon>Porphyra</taxon>
    </lineage>
</organism>
<sequence>MRDICRRAMHCGGVAAAPPAALSTLSVRLQIQFIIHENVIAALFKRVRFVLGLATGLASCERRYADLILAVADSQNAVKVNGGGAHLLSLRTALQVVFYHAWATDQFLTCFVRDADGRQI</sequence>
<evidence type="ECO:0000313" key="1">
    <source>
        <dbReference type="EMBL" id="OSX77578.1"/>
    </source>
</evidence>
<protein>
    <submittedName>
        <fullName evidence="1">Uncharacterized protein</fullName>
    </submittedName>
</protein>
<reference evidence="1 2" key="1">
    <citation type="submission" date="2017-03" db="EMBL/GenBank/DDBJ databases">
        <title>WGS assembly of Porphyra umbilicalis.</title>
        <authorList>
            <person name="Brawley S.H."/>
            <person name="Blouin N.A."/>
            <person name="Ficko-Blean E."/>
            <person name="Wheeler G.L."/>
            <person name="Lohr M."/>
            <person name="Goodson H.V."/>
            <person name="Jenkins J.W."/>
            <person name="Blaby-Haas C.E."/>
            <person name="Helliwell K.E."/>
            <person name="Chan C."/>
            <person name="Marriage T."/>
            <person name="Bhattacharya D."/>
            <person name="Klein A.S."/>
            <person name="Badis Y."/>
            <person name="Brodie J."/>
            <person name="Cao Y."/>
            <person name="Collen J."/>
            <person name="Dittami S.M."/>
            <person name="Gachon C.M."/>
            <person name="Green B.R."/>
            <person name="Karpowicz S."/>
            <person name="Kim J.W."/>
            <person name="Kudahl U."/>
            <person name="Lin S."/>
            <person name="Michel G."/>
            <person name="Mittag M."/>
            <person name="Olson B.J."/>
            <person name="Pangilinan J."/>
            <person name="Peng Y."/>
            <person name="Qiu H."/>
            <person name="Shu S."/>
            <person name="Singer J.T."/>
            <person name="Smith A.G."/>
            <person name="Sprecher B.N."/>
            <person name="Wagner V."/>
            <person name="Wang W."/>
            <person name="Wang Z.-Y."/>
            <person name="Yan J."/>
            <person name="Yarish C."/>
            <person name="Zoeuner-Riek S."/>
            <person name="Zhuang Y."/>
            <person name="Zou Y."/>
            <person name="Lindquist E.A."/>
            <person name="Grimwood J."/>
            <person name="Barry K."/>
            <person name="Rokhsar D.S."/>
            <person name="Schmutz J."/>
            <person name="Stiller J.W."/>
            <person name="Grossman A.R."/>
            <person name="Prochnik S.E."/>
        </authorList>
    </citation>
    <scope>NUCLEOTIDE SEQUENCE [LARGE SCALE GENOMIC DNA]</scope>
    <source>
        <strain evidence="1">4086291</strain>
    </source>
</reference>
<proteinExistence type="predicted"/>
<evidence type="ECO:0000313" key="2">
    <source>
        <dbReference type="Proteomes" id="UP000218209"/>
    </source>
</evidence>
<dbReference type="EMBL" id="KV918834">
    <property type="protein sequence ID" value="OSX77578.1"/>
    <property type="molecule type" value="Genomic_DNA"/>
</dbReference>
<dbReference type="Proteomes" id="UP000218209">
    <property type="component" value="Unassembled WGS sequence"/>
</dbReference>
<name>A0A1X6P9P0_PORUM</name>
<accession>A0A1X6P9P0</accession>
<gene>
    <name evidence="1" type="ORF">BU14_0143s0014</name>
</gene>